<dbReference type="InterPro" id="IPR036922">
    <property type="entry name" value="Rieske_2Fe-2S_sf"/>
</dbReference>
<dbReference type="GO" id="GO:0051537">
    <property type="term" value="F:2 iron, 2 sulfur cluster binding"/>
    <property type="evidence" value="ECO:0007669"/>
    <property type="project" value="UniProtKB-KW"/>
</dbReference>
<keyword evidence="7" id="KW-0520">NAD</keyword>
<dbReference type="InterPro" id="IPR017941">
    <property type="entry name" value="Rieske_2Fe-2S"/>
</dbReference>
<dbReference type="PROSITE" id="PS51296">
    <property type="entry name" value="RIESKE"/>
    <property type="match status" value="1"/>
</dbReference>
<dbReference type="Proteomes" id="UP000076404">
    <property type="component" value="Chromosome"/>
</dbReference>
<feature type="domain" description="Rieske" evidence="8">
    <location>
        <begin position="30"/>
        <end position="136"/>
    </location>
</feature>
<keyword evidence="6" id="KW-0411">Iron-sulfur</keyword>
<evidence type="ECO:0000256" key="4">
    <source>
        <dbReference type="ARBA" id="ARBA00023002"/>
    </source>
</evidence>
<keyword evidence="3" id="KW-0479">Metal-binding</keyword>
<evidence type="ECO:0000313" key="9">
    <source>
        <dbReference type="EMBL" id="AMW06906.1"/>
    </source>
</evidence>
<dbReference type="Gene3D" id="2.102.10.10">
    <property type="entry name" value="Rieske [2Fe-2S] iron-sulphur domain"/>
    <property type="match status" value="1"/>
</dbReference>
<dbReference type="GO" id="GO:0005506">
    <property type="term" value="F:iron ion binding"/>
    <property type="evidence" value="ECO:0007669"/>
    <property type="project" value="InterPro"/>
</dbReference>
<dbReference type="PANTHER" id="PTHR43756">
    <property type="entry name" value="CHOLINE MONOOXYGENASE, CHLOROPLASTIC"/>
    <property type="match status" value="1"/>
</dbReference>
<dbReference type="PANTHER" id="PTHR43756:SF5">
    <property type="entry name" value="CHOLINE MONOOXYGENASE, CHLOROPLASTIC"/>
    <property type="match status" value="1"/>
</dbReference>
<accession>A0A143BPE6</accession>
<evidence type="ECO:0000313" key="10">
    <source>
        <dbReference type="Proteomes" id="UP000076404"/>
    </source>
</evidence>
<proteinExistence type="predicted"/>
<dbReference type="STRING" id="1379270.GEMMAAP_15125"/>
<dbReference type="Pfam" id="PF00848">
    <property type="entry name" value="Ring_hydroxyl_A"/>
    <property type="match status" value="1"/>
</dbReference>
<dbReference type="CDD" id="cd03469">
    <property type="entry name" value="Rieske_RO_Alpha_N"/>
    <property type="match status" value="1"/>
</dbReference>
<dbReference type="PRINTS" id="PR00090">
    <property type="entry name" value="RNGDIOXGNASE"/>
</dbReference>
<dbReference type="Pfam" id="PF00355">
    <property type="entry name" value="Rieske"/>
    <property type="match status" value="1"/>
</dbReference>
<evidence type="ECO:0000259" key="8">
    <source>
        <dbReference type="PROSITE" id="PS51296"/>
    </source>
</evidence>
<protein>
    <recommendedName>
        <fullName evidence="8">Rieske domain-containing protein</fullName>
    </recommendedName>
</protein>
<reference evidence="9 10" key="1">
    <citation type="journal article" date="2014" name="Proc. Natl. Acad. Sci. U.S.A.">
        <title>Functional type 2 photosynthetic reaction centers found in the rare bacterial phylum Gemmatimonadetes.</title>
        <authorList>
            <person name="Zeng Y."/>
            <person name="Feng F."/>
            <person name="Medova H."/>
            <person name="Dean J."/>
            <person name="Koblizek M."/>
        </authorList>
    </citation>
    <scope>NUCLEOTIDE SEQUENCE [LARGE SCALE GENOMIC DNA]</scope>
    <source>
        <strain evidence="9 10">AP64</strain>
    </source>
</reference>
<evidence type="ECO:0000256" key="3">
    <source>
        <dbReference type="ARBA" id="ARBA00022723"/>
    </source>
</evidence>
<dbReference type="InterPro" id="IPR001663">
    <property type="entry name" value="Rng_hydr_dOase-A"/>
</dbReference>
<dbReference type="SUPFAM" id="SSF55961">
    <property type="entry name" value="Bet v1-like"/>
    <property type="match status" value="1"/>
</dbReference>
<evidence type="ECO:0000256" key="2">
    <source>
        <dbReference type="ARBA" id="ARBA00022714"/>
    </source>
</evidence>
<dbReference type="KEGG" id="gph:GEMMAAP_15125"/>
<dbReference type="CDD" id="cd08883">
    <property type="entry name" value="RHO_alpha_C_CMO-like"/>
    <property type="match status" value="1"/>
</dbReference>
<evidence type="ECO:0000256" key="7">
    <source>
        <dbReference type="ARBA" id="ARBA00023027"/>
    </source>
</evidence>
<keyword evidence="4" id="KW-0560">Oxidoreductase</keyword>
<dbReference type="GO" id="GO:0016491">
    <property type="term" value="F:oxidoreductase activity"/>
    <property type="evidence" value="ECO:0007669"/>
    <property type="project" value="UniProtKB-KW"/>
</dbReference>
<keyword evidence="2" id="KW-0001">2Fe-2S</keyword>
<dbReference type="Gene3D" id="3.90.380.10">
    <property type="entry name" value="Naphthalene 1,2-dioxygenase Alpha Subunit, Chain A, domain 1"/>
    <property type="match status" value="2"/>
</dbReference>
<keyword evidence="10" id="KW-1185">Reference proteome</keyword>
<dbReference type="SUPFAM" id="SSF50022">
    <property type="entry name" value="ISP domain"/>
    <property type="match status" value="1"/>
</dbReference>
<dbReference type="PROSITE" id="PS00570">
    <property type="entry name" value="RING_HYDROXYL_ALPHA"/>
    <property type="match status" value="1"/>
</dbReference>
<evidence type="ECO:0000256" key="5">
    <source>
        <dbReference type="ARBA" id="ARBA00023004"/>
    </source>
</evidence>
<sequence>MARAETVPARLYNDPVYLELEMERVFARTWQLVGRVDQVAEHGQYFTANVGPNSVVILRDGEQLRGYYNVCLHRAGPVATGCGKRNTLQCRYHGWTYSLDGSLRTTPGMQGVERFRPEDMRLVPVAVTTWGPLVFVNLDGKAPPLTDVMEDIPTRVAPFQCEQMQYVTTRSWDIACNWKVYVDNYLEGYHVPVVHPGLHKELDMDAYRVEPHRYFSVQHAPLRPVHGGNSNRLYDPSKTATPEAVYVWMFPNTMLNVYLGQMQTNVVIPLGHDRCRVVFDWYAINPPANAAIDPEWVKLMAFSAEVQDEDIEICEVVQRNLRSRIYDRGRYSAAHENGVHHFHSLLHEFLV</sequence>
<name>A0A143BPE6_9BACT</name>
<organism evidence="9 10">
    <name type="scientific">Gemmatimonas phototrophica</name>
    <dbReference type="NCBI Taxonomy" id="1379270"/>
    <lineage>
        <taxon>Bacteria</taxon>
        <taxon>Pseudomonadati</taxon>
        <taxon>Gemmatimonadota</taxon>
        <taxon>Gemmatimonadia</taxon>
        <taxon>Gemmatimonadales</taxon>
        <taxon>Gemmatimonadaceae</taxon>
        <taxon>Gemmatimonas</taxon>
    </lineage>
</organism>
<reference evidence="9 10" key="2">
    <citation type="journal article" date="2016" name="Environ. Microbiol. Rep.">
        <title>Metagenomic evidence for the presence of phototrophic Gemmatimonadetes bacteria in diverse environments.</title>
        <authorList>
            <person name="Zeng Y."/>
            <person name="Baumbach J."/>
            <person name="Barbosa E.G."/>
            <person name="Azevedo V."/>
            <person name="Zhang C."/>
            <person name="Koblizek M."/>
        </authorList>
    </citation>
    <scope>NUCLEOTIDE SEQUENCE [LARGE SCALE GENOMIC DNA]</scope>
    <source>
        <strain evidence="9 10">AP64</strain>
    </source>
</reference>
<dbReference type="eggNOG" id="COG4638">
    <property type="taxonomic scope" value="Bacteria"/>
</dbReference>
<comment type="cofactor">
    <cofactor evidence="1">
        <name>Fe cation</name>
        <dbReference type="ChEBI" id="CHEBI:24875"/>
    </cofactor>
</comment>
<gene>
    <name evidence="9" type="ORF">GEMMAAP_15125</name>
</gene>
<dbReference type="EMBL" id="CP011454">
    <property type="protein sequence ID" value="AMW06906.1"/>
    <property type="molecule type" value="Genomic_DNA"/>
</dbReference>
<evidence type="ECO:0000256" key="6">
    <source>
        <dbReference type="ARBA" id="ARBA00023014"/>
    </source>
</evidence>
<keyword evidence="5" id="KW-0408">Iron</keyword>
<dbReference type="AlphaFoldDB" id="A0A143BPE6"/>
<evidence type="ECO:0000256" key="1">
    <source>
        <dbReference type="ARBA" id="ARBA00001962"/>
    </source>
</evidence>
<dbReference type="InterPro" id="IPR015879">
    <property type="entry name" value="Ring_hydroxy_dOase_asu_C_dom"/>
</dbReference>
<dbReference type="InterPro" id="IPR015881">
    <property type="entry name" value="ARHD_Rieske_2Fe_2S"/>
</dbReference>